<dbReference type="HOGENOM" id="CLU_031364_1_0_3"/>
<feature type="coiled-coil region" evidence="3">
    <location>
        <begin position="241"/>
        <end position="304"/>
    </location>
</feature>
<sequence length="472" mass="50840">MLQKSDGLPWWKAGWRVRLILGAMTLLGIGIPIYLNQQQAAQQQQQAKQQLTAVVAPTTVTALGKLAPKGEVIKLSAPTSTEGVKIEKLLVEEGATVKAGQLIAILDSQGRLQAAVNEARAKVSVAQASLVKVKAGAKQGEINAQQATIGRFQAERGTGIEAQQATLARVVAETTTQIEAQTATIARVKAETATQVEAQIGAIAEAQAGLINAQAEDKRYASLAKQGAVSASSGDSKRLTLQTAQQRVNQAQANLRRIQSSGKQQLAEAQANLRRIQTSGQQQIVEARANLRKLETSTQQQIKESQFTLNKIAEVRPVDIMSAEVDVKSAIASQKRAEENLAQAYIRSPQDGQILEIFARPGEVVGTNGIADIGKTSQMYGVVEVYQSDVNKIRVGQKVKITSNSLPSELQGTVDRIGIQVKRQDVINADPTSNIDDRVIEVHVFLDPESSQKAAKFTNLQIKAVIQLESRE</sequence>
<reference evidence="5 6" key="1">
    <citation type="submission" date="2012-05" db="EMBL/GenBank/DDBJ databases">
        <title>Finished chromosome of genome of Chamaesiphon sp. PCC 6605.</title>
        <authorList>
            <consortium name="US DOE Joint Genome Institute"/>
            <person name="Gugger M."/>
            <person name="Coursin T."/>
            <person name="Rippka R."/>
            <person name="Tandeau De Marsac N."/>
            <person name="Huntemann M."/>
            <person name="Wei C.-L."/>
            <person name="Han J."/>
            <person name="Detter J.C."/>
            <person name="Han C."/>
            <person name="Tapia R."/>
            <person name="Chen A."/>
            <person name="Kyrpides N."/>
            <person name="Mavromatis K."/>
            <person name="Markowitz V."/>
            <person name="Szeto E."/>
            <person name="Ivanova N."/>
            <person name="Pagani I."/>
            <person name="Pati A."/>
            <person name="Goodwin L."/>
            <person name="Nordberg H.P."/>
            <person name="Cantor M.N."/>
            <person name="Hua S.X."/>
            <person name="Woyke T."/>
            <person name="Kerfeld C.A."/>
        </authorList>
    </citation>
    <scope>NUCLEOTIDE SEQUENCE [LARGE SCALE GENOMIC DNA]</scope>
    <source>
        <strain evidence="6">ATCC 27169 / PCC 6605</strain>
    </source>
</reference>
<evidence type="ECO:0000256" key="3">
    <source>
        <dbReference type="SAM" id="Coils"/>
    </source>
</evidence>
<feature type="transmembrane region" description="Helical" evidence="4">
    <location>
        <begin position="15"/>
        <end position="35"/>
    </location>
</feature>
<dbReference type="Gene3D" id="2.40.30.170">
    <property type="match status" value="1"/>
</dbReference>
<dbReference type="PRINTS" id="PR01490">
    <property type="entry name" value="RTXTOXIND"/>
</dbReference>
<dbReference type="eggNOG" id="COG0845">
    <property type="taxonomic scope" value="Bacteria"/>
</dbReference>
<dbReference type="PANTHER" id="PTHR32347:SF27">
    <property type="entry name" value="RND EFFLUX PUMP MEMBRANE FUSION PROTEIN BARREL-SANDWICH DOMAIN-CONTAINING PROTEIN"/>
    <property type="match status" value="1"/>
</dbReference>
<keyword evidence="4" id="KW-0472">Membrane</keyword>
<dbReference type="Proteomes" id="UP000010366">
    <property type="component" value="Chromosome"/>
</dbReference>
<dbReference type="OrthoDB" id="264111at2"/>
<keyword evidence="6" id="KW-1185">Reference proteome</keyword>
<evidence type="ECO:0000256" key="1">
    <source>
        <dbReference type="ARBA" id="ARBA00004196"/>
    </source>
</evidence>
<proteinExistence type="predicted"/>
<dbReference type="KEGG" id="cmp:Cha6605_2990"/>
<name>K9UFY1_CHAP6</name>
<keyword evidence="2 3" id="KW-0175">Coiled coil</keyword>
<dbReference type="InterPro" id="IPR050465">
    <property type="entry name" value="UPF0194_transport"/>
</dbReference>
<dbReference type="EMBL" id="CP003600">
    <property type="protein sequence ID" value="AFY94022.1"/>
    <property type="molecule type" value="Genomic_DNA"/>
</dbReference>
<evidence type="ECO:0000313" key="6">
    <source>
        <dbReference type="Proteomes" id="UP000010366"/>
    </source>
</evidence>
<dbReference type="PANTHER" id="PTHR32347">
    <property type="entry name" value="EFFLUX SYSTEM COMPONENT YKNX-RELATED"/>
    <property type="match status" value="1"/>
</dbReference>
<organism evidence="5 6">
    <name type="scientific">Chamaesiphon minutus (strain ATCC 27169 / PCC 6605)</name>
    <dbReference type="NCBI Taxonomy" id="1173020"/>
    <lineage>
        <taxon>Bacteria</taxon>
        <taxon>Bacillati</taxon>
        <taxon>Cyanobacteriota</taxon>
        <taxon>Cyanophyceae</taxon>
        <taxon>Gomontiellales</taxon>
        <taxon>Chamaesiphonaceae</taxon>
        <taxon>Chamaesiphon</taxon>
    </lineage>
</organism>
<dbReference type="STRING" id="1173020.Cha6605_2990"/>
<dbReference type="RefSeq" id="WP_015160165.1">
    <property type="nucleotide sequence ID" value="NC_019697.1"/>
</dbReference>
<dbReference type="Gene3D" id="2.40.50.100">
    <property type="match status" value="2"/>
</dbReference>
<dbReference type="PATRIC" id="fig|1173020.3.peg.3412"/>
<dbReference type="GO" id="GO:0030313">
    <property type="term" value="C:cell envelope"/>
    <property type="evidence" value="ECO:0007669"/>
    <property type="project" value="UniProtKB-SubCell"/>
</dbReference>
<accession>K9UFY1</accession>
<gene>
    <name evidence="5" type="ORF">Cha6605_2990</name>
</gene>
<keyword evidence="4" id="KW-0812">Transmembrane</keyword>
<dbReference type="InterPro" id="IPR014315">
    <property type="entry name" value="ABC_heterocyst_DevB"/>
</dbReference>
<evidence type="ECO:0000313" key="5">
    <source>
        <dbReference type="EMBL" id="AFY94022.1"/>
    </source>
</evidence>
<dbReference type="Gene3D" id="1.10.287.470">
    <property type="entry name" value="Helix hairpin bin"/>
    <property type="match status" value="1"/>
</dbReference>
<dbReference type="NCBIfam" id="TIGR02971">
    <property type="entry name" value="heterocyst_DevB"/>
    <property type="match status" value="1"/>
</dbReference>
<protein>
    <submittedName>
        <fullName evidence="5">ABC exporter membrane fusion protein, DevB family</fullName>
    </submittedName>
</protein>
<evidence type="ECO:0000256" key="2">
    <source>
        <dbReference type="ARBA" id="ARBA00023054"/>
    </source>
</evidence>
<evidence type="ECO:0000256" key="4">
    <source>
        <dbReference type="SAM" id="Phobius"/>
    </source>
</evidence>
<dbReference type="AlphaFoldDB" id="K9UFY1"/>
<keyword evidence="4" id="KW-1133">Transmembrane helix</keyword>
<comment type="subcellular location">
    <subcellularLocation>
        <location evidence="1">Cell envelope</location>
    </subcellularLocation>
</comment>